<keyword evidence="2" id="KW-1185">Reference proteome</keyword>
<proteinExistence type="predicted"/>
<protein>
    <submittedName>
        <fullName evidence="1">Uncharacterized protein</fullName>
    </submittedName>
</protein>
<organism evidence="1 2">
    <name type="scientific">Vigna mungo</name>
    <name type="common">Black gram</name>
    <name type="synonym">Phaseolus mungo</name>
    <dbReference type="NCBI Taxonomy" id="3915"/>
    <lineage>
        <taxon>Eukaryota</taxon>
        <taxon>Viridiplantae</taxon>
        <taxon>Streptophyta</taxon>
        <taxon>Embryophyta</taxon>
        <taxon>Tracheophyta</taxon>
        <taxon>Spermatophyta</taxon>
        <taxon>Magnoliopsida</taxon>
        <taxon>eudicotyledons</taxon>
        <taxon>Gunneridae</taxon>
        <taxon>Pentapetalae</taxon>
        <taxon>rosids</taxon>
        <taxon>fabids</taxon>
        <taxon>Fabales</taxon>
        <taxon>Fabaceae</taxon>
        <taxon>Papilionoideae</taxon>
        <taxon>50 kb inversion clade</taxon>
        <taxon>NPAAA clade</taxon>
        <taxon>indigoferoid/millettioid clade</taxon>
        <taxon>Phaseoleae</taxon>
        <taxon>Vigna</taxon>
    </lineage>
</organism>
<name>A0AAQ3SBI4_VIGMU</name>
<evidence type="ECO:0000313" key="2">
    <source>
        <dbReference type="Proteomes" id="UP001374535"/>
    </source>
</evidence>
<gene>
    <name evidence="1" type="ORF">V8G54_001138</name>
</gene>
<dbReference type="Proteomes" id="UP001374535">
    <property type="component" value="Chromosome 1"/>
</dbReference>
<sequence>MNRSHFLPSVKNLGCTLFKALGNCKNSHSWWHRNQLYLPPKKDAKASTSTSSYCPKQVFPHGFPVKNSAIGINNFSIYDIIHPKTILSHHASICSSCNVPSNA</sequence>
<dbReference type="EMBL" id="CP144700">
    <property type="protein sequence ID" value="WVZ22594.1"/>
    <property type="molecule type" value="Genomic_DNA"/>
</dbReference>
<evidence type="ECO:0000313" key="1">
    <source>
        <dbReference type="EMBL" id="WVZ22594.1"/>
    </source>
</evidence>
<reference evidence="1 2" key="1">
    <citation type="journal article" date="2023" name="Life. Sci Alliance">
        <title>Evolutionary insights into 3D genome organization and epigenetic landscape of Vigna mungo.</title>
        <authorList>
            <person name="Junaid A."/>
            <person name="Singh B."/>
            <person name="Bhatia S."/>
        </authorList>
    </citation>
    <scope>NUCLEOTIDE SEQUENCE [LARGE SCALE GENOMIC DNA]</scope>
    <source>
        <strain evidence="1">Urdbean</strain>
    </source>
</reference>
<dbReference type="AlphaFoldDB" id="A0AAQ3SBI4"/>
<accession>A0AAQ3SBI4</accession>